<dbReference type="KEGG" id="mint:C7M51_01957"/>
<gene>
    <name evidence="1" type="ORF">C7M51_01957</name>
</gene>
<evidence type="ECO:0000313" key="1">
    <source>
        <dbReference type="EMBL" id="QHM71666.1"/>
    </source>
</evidence>
<keyword evidence="2" id="KW-1185">Reference proteome</keyword>
<evidence type="ECO:0008006" key="3">
    <source>
        <dbReference type="Google" id="ProtNLM"/>
    </source>
</evidence>
<organism evidence="1 2">
    <name type="scientific">Mixta intestinalis</name>
    <dbReference type="NCBI Taxonomy" id="1615494"/>
    <lineage>
        <taxon>Bacteria</taxon>
        <taxon>Pseudomonadati</taxon>
        <taxon>Pseudomonadota</taxon>
        <taxon>Gammaproteobacteria</taxon>
        <taxon>Enterobacterales</taxon>
        <taxon>Erwiniaceae</taxon>
        <taxon>Mixta</taxon>
    </lineage>
</organism>
<reference evidence="1 2" key="1">
    <citation type="submission" date="2018-03" db="EMBL/GenBank/DDBJ databases">
        <title>Pantoea intestinalis SRCM103226 isolated form the mealworm.</title>
        <authorList>
            <person name="Jeong D.-Y."/>
            <person name="Kim J.W."/>
        </authorList>
    </citation>
    <scope>NUCLEOTIDE SEQUENCE [LARGE SCALE GENOMIC DNA]</scope>
    <source>
        <strain evidence="1 2">SRCM103226</strain>
    </source>
</reference>
<dbReference type="Pfam" id="PF10123">
    <property type="entry name" value="Mu-like_Pro"/>
    <property type="match status" value="1"/>
</dbReference>
<dbReference type="PIRSF" id="PIRSF016624">
    <property type="entry name" value="Mu_prophg_I"/>
    <property type="match status" value="1"/>
</dbReference>
<evidence type="ECO:0000313" key="2">
    <source>
        <dbReference type="Proteomes" id="UP000464053"/>
    </source>
</evidence>
<dbReference type="EMBL" id="CP028271">
    <property type="protein sequence ID" value="QHM71666.1"/>
    <property type="molecule type" value="Genomic_DNA"/>
</dbReference>
<sequence length="379" mass="40795">MNKNAIAVAILNAGAEKAPVGIAMLAATAVDDGWYQLLPAGRFRSRDGRPEDVPEGWLMNADIAARLIAGVRALGQDVLIDYEHNQLRKMQKDIALPPESLAAAGWFNADEMQWRENEGLFIRPRWTPVARQRIDNGEFGYLSAVFPYAANGEPTSLRMAALTNDPGATGMKRLAALAAKFPDDSPQQENHPMNEKLRQLLARLGITVPEKAEITDEQATAALSAFDAIKVEAGKVAALSAELETARTASAGAVDLTKYVPVEAYNAVRKQLAEVSGQHSTATLSAVLDKAEQEGRIFKCERGYFEQLGGQIGVAALSAQLDQKQPIAALSAMQTVTTPGVEQSQKERLAALSADEKAAAKALGITDAEYQKLKEDEQA</sequence>
<protein>
    <recommendedName>
        <fullName evidence="3">Mu-like prophage I protein</fullName>
    </recommendedName>
</protein>
<dbReference type="RefSeq" id="WP_425280999.1">
    <property type="nucleotide sequence ID" value="NZ_CP028271.1"/>
</dbReference>
<dbReference type="Proteomes" id="UP000464053">
    <property type="component" value="Chromosome"/>
</dbReference>
<dbReference type="AlphaFoldDB" id="A0A6P1PYH7"/>
<accession>A0A6P1PYH7</accession>
<name>A0A6P1PYH7_9GAMM</name>
<proteinExistence type="predicted"/>
<dbReference type="InterPro" id="IPR012106">
    <property type="entry name" value="Phage_Mu_Gp1"/>
</dbReference>